<dbReference type="KEGG" id="ddl:Desdi_0045"/>
<evidence type="ECO:0000313" key="4">
    <source>
        <dbReference type="Proteomes" id="UP000010797"/>
    </source>
</evidence>
<evidence type="ECO:0000313" key="3">
    <source>
        <dbReference type="EMBL" id="AGA67618.1"/>
    </source>
</evidence>
<name>L0F3W3_DESDL</name>
<dbReference type="STRING" id="871963.Desdi_0045"/>
<feature type="domain" description="Heparan-alpha-glucosaminide N-acetyltransferase catalytic" evidence="2">
    <location>
        <begin position="9"/>
        <end position="219"/>
    </location>
</feature>
<feature type="transmembrane region" description="Helical" evidence="1">
    <location>
        <begin position="125"/>
        <end position="145"/>
    </location>
</feature>
<keyword evidence="1" id="KW-1133">Transmembrane helix</keyword>
<keyword evidence="1" id="KW-0472">Membrane</keyword>
<dbReference type="EMBL" id="CP003344">
    <property type="protein sequence ID" value="AGA67618.1"/>
    <property type="molecule type" value="Genomic_DNA"/>
</dbReference>
<feature type="transmembrane region" description="Helical" evidence="1">
    <location>
        <begin position="77"/>
        <end position="95"/>
    </location>
</feature>
<gene>
    <name evidence="3" type="ordered locus">Desdi_0045</name>
</gene>
<evidence type="ECO:0000256" key="1">
    <source>
        <dbReference type="SAM" id="Phobius"/>
    </source>
</evidence>
<dbReference type="Proteomes" id="UP000010797">
    <property type="component" value="Chromosome"/>
</dbReference>
<evidence type="ECO:0000259" key="2">
    <source>
        <dbReference type="Pfam" id="PF07786"/>
    </source>
</evidence>
<dbReference type="OrthoDB" id="9807591at2"/>
<sequence length="232" mass="26466">MVKKLTQKRVLEIDYLRTLALALMILYHLVYDLDQWTTLNLDVDAPFWFIVGKTAALLFMFLSGLSGGFSHRPIKNGLRVLFWGMIISLVTYIIFPEQYVRFGILHFLGVMMLLYPLLRKLAPSFLILATVLAFAVGVYFSGLVVDTHLLLPLGLMYPGFSTMDYYPLFPYSGATFLGILGYRYLILPSTQTSVRKRAADPIFTWISRHSLEIYLIHQPILLAIILGIGFLF</sequence>
<feature type="transmembrane region" description="Helical" evidence="1">
    <location>
        <begin position="213"/>
        <end position="231"/>
    </location>
</feature>
<dbReference type="HOGENOM" id="CLU_067755_0_1_9"/>
<dbReference type="InterPro" id="IPR012429">
    <property type="entry name" value="HGSNAT_cat"/>
</dbReference>
<dbReference type="Pfam" id="PF07786">
    <property type="entry name" value="HGSNAT_cat"/>
    <property type="match status" value="1"/>
</dbReference>
<feature type="transmembrane region" description="Helical" evidence="1">
    <location>
        <begin position="45"/>
        <end position="65"/>
    </location>
</feature>
<dbReference type="RefSeq" id="WP_015260625.1">
    <property type="nucleotide sequence ID" value="NC_019903.1"/>
</dbReference>
<dbReference type="eggNOG" id="COG3503">
    <property type="taxonomic scope" value="Bacteria"/>
</dbReference>
<protein>
    <recommendedName>
        <fullName evidence="2">Heparan-alpha-glucosaminide N-acetyltransferase catalytic domain-containing protein</fullName>
    </recommendedName>
</protein>
<feature type="transmembrane region" description="Helical" evidence="1">
    <location>
        <begin position="12"/>
        <end position="30"/>
    </location>
</feature>
<reference evidence="4" key="1">
    <citation type="submission" date="2012-02" db="EMBL/GenBank/DDBJ databases">
        <title>Complete sequence of Desulfitobacterium dichloroeliminans LMG P-21439.</title>
        <authorList>
            <person name="Lucas S."/>
            <person name="Han J."/>
            <person name="Lapidus A."/>
            <person name="Cheng J.-F."/>
            <person name="Goodwin L."/>
            <person name="Pitluck S."/>
            <person name="Peters L."/>
            <person name="Ovchinnikova G."/>
            <person name="Teshima H."/>
            <person name="Detter J.C."/>
            <person name="Han C."/>
            <person name="Tapia R."/>
            <person name="Land M."/>
            <person name="Hauser L."/>
            <person name="Kyrpides N."/>
            <person name="Ivanova N."/>
            <person name="Pagani I."/>
            <person name="Kruse T."/>
            <person name="de Vos W.M."/>
            <person name="Boon N."/>
            <person name="Smidt H."/>
            <person name="Woyke T."/>
        </authorList>
    </citation>
    <scope>NUCLEOTIDE SEQUENCE [LARGE SCALE GENOMIC DNA]</scope>
    <source>
        <strain evidence="4">LMG P-21439 / DCA1</strain>
    </source>
</reference>
<keyword evidence="1" id="KW-0812">Transmembrane</keyword>
<organism evidence="3 4">
    <name type="scientific">Desulfitobacterium dichloroeliminans (strain LMG P-21439 / DCA1)</name>
    <dbReference type="NCBI Taxonomy" id="871963"/>
    <lineage>
        <taxon>Bacteria</taxon>
        <taxon>Bacillati</taxon>
        <taxon>Bacillota</taxon>
        <taxon>Clostridia</taxon>
        <taxon>Eubacteriales</taxon>
        <taxon>Desulfitobacteriaceae</taxon>
        <taxon>Desulfitobacterium</taxon>
    </lineage>
</organism>
<feature type="transmembrane region" description="Helical" evidence="1">
    <location>
        <begin position="101"/>
        <end position="118"/>
    </location>
</feature>
<keyword evidence="4" id="KW-1185">Reference proteome</keyword>
<accession>L0F3W3</accession>
<dbReference type="AlphaFoldDB" id="L0F3W3"/>
<proteinExistence type="predicted"/>
<feature type="transmembrane region" description="Helical" evidence="1">
    <location>
        <begin position="165"/>
        <end position="187"/>
    </location>
</feature>